<dbReference type="EC" id="4.2.2.29" evidence="7"/>
<feature type="transmembrane region" description="Helical" evidence="7">
    <location>
        <begin position="7"/>
        <end position="25"/>
    </location>
</feature>
<evidence type="ECO:0000313" key="9">
    <source>
        <dbReference type="Proteomes" id="UP000479293"/>
    </source>
</evidence>
<dbReference type="Pfam" id="PF02618">
    <property type="entry name" value="YceG"/>
    <property type="match status" value="1"/>
</dbReference>
<dbReference type="Gene3D" id="3.30.1490.480">
    <property type="entry name" value="Endolytic murein transglycosylase"/>
    <property type="match status" value="1"/>
</dbReference>
<keyword evidence="6 7" id="KW-0961">Cell wall biogenesis/degradation</keyword>
<evidence type="ECO:0000256" key="1">
    <source>
        <dbReference type="ARBA" id="ARBA00022475"/>
    </source>
</evidence>
<comment type="function">
    <text evidence="7">Functions as a peptidoglycan terminase that cleaves nascent peptidoglycan strands endolytically to terminate their elongation.</text>
</comment>
<evidence type="ECO:0000256" key="2">
    <source>
        <dbReference type="ARBA" id="ARBA00022692"/>
    </source>
</evidence>
<keyword evidence="9" id="KW-1185">Reference proteome</keyword>
<evidence type="ECO:0000256" key="4">
    <source>
        <dbReference type="ARBA" id="ARBA00023136"/>
    </source>
</evidence>
<keyword evidence="5 7" id="KW-0456">Lyase</keyword>
<keyword evidence="3 7" id="KW-1133">Transmembrane helix</keyword>
<sequence length="345" mass="39971">MSRNFKIGVFITLAVLSTTFTFYFWQIFKTPNLQHEKQESFALLIPEGATYQSVLDTLKKHDVINDQISFMFLAKLLNYPERVREGRYVIKPNSSNFQVLKKLREGDQDAVRLTFNNIRLKEELIERIGPRFEFGEQKFREALSSPDLVQKYGFDTTTIVSMFLPNTYDIYWNVGTEKFLDRMHDEYKKFWTDERLAKAKAINLTPVEVATLASIVEEEQARKKDERPKVAGMYINRLQAGMPLQADPTVKFALGDFAIKRILTAQLMVPSPYNTYRNTGLPPGPIRLADQVSLDAVLNYEKHNYTYMCARADLSGYHAFADNYADHLANARLYQAELNRRNIMK</sequence>
<organism evidence="8 9">
    <name type="scientific">Salmonirosea aquatica</name>
    <dbReference type="NCBI Taxonomy" id="2654236"/>
    <lineage>
        <taxon>Bacteria</taxon>
        <taxon>Pseudomonadati</taxon>
        <taxon>Bacteroidota</taxon>
        <taxon>Cytophagia</taxon>
        <taxon>Cytophagales</taxon>
        <taxon>Spirosomataceae</taxon>
        <taxon>Salmonirosea</taxon>
    </lineage>
</organism>
<dbReference type="CDD" id="cd08010">
    <property type="entry name" value="MltG_like"/>
    <property type="match status" value="1"/>
</dbReference>
<dbReference type="GO" id="GO:0005886">
    <property type="term" value="C:plasma membrane"/>
    <property type="evidence" value="ECO:0007669"/>
    <property type="project" value="UniProtKB-SubCell"/>
</dbReference>
<keyword evidence="1 7" id="KW-1003">Cell membrane</keyword>
<keyword evidence="2 7" id="KW-0812">Transmembrane</keyword>
<dbReference type="AlphaFoldDB" id="A0A7C9F4E7"/>
<dbReference type="HAMAP" id="MF_02065">
    <property type="entry name" value="MltG"/>
    <property type="match status" value="1"/>
</dbReference>
<dbReference type="GO" id="GO:0009252">
    <property type="term" value="P:peptidoglycan biosynthetic process"/>
    <property type="evidence" value="ECO:0007669"/>
    <property type="project" value="UniProtKB-UniRule"/>
</dbReference>
<feature type="site" description="Important for catalytic activity" evidence="7">
    <location>
        <position position="219"/>
    </location>
</feature>
<dbReference type="NCBIfam" id="TIGR00247">
    <property type="entry name" value="endolytic transglycosylase MltG"/>
    <property type="match status" value="1"/>
</dbReference>
<proteinExistence type="inferred from homology"/>
<dbReference type="GO" id="GO:0071555">
    <property type="term" value="P:cell wall organization"/>
    <property type="evidence" value="ECO:0007669"/>
    <property type="project" value="UniProtKB-KW"/>
</dbReference>
<comment type="catalytic activity">
    <reaction evidence="7">
        <text>a peptidoglycan chain = a peptidoglycan chain with N-acetyl-1,6-anhydromuramyl-[peptide] at the reducing end + a peptidoglycan chain with N-acetylglucosamine at the non-reducing end.</text>
        <dbReference type="EC" id="4.2.2.29"/>
    </reaction>
</comment>
<evidence type="ECO:0000256" key="3">
    <source>
        <dbReference type="ARBA" id="ARBA00022989"/>
    </source>
</evidence>
<gene>
    <name evidence="7 8" type="primary">mltG</name>
    <name evidence="8" type="ORF">GBK04_01260</name>
</gene>
<evidence type="ECO:0000313" key="8">
    <source>
        <dbReference type="EMBL" id="MPR32006.1"/>
    </source>
</evidence>
<evidence type="ECO:0000256" key="6">
    <source>
        <dbReference type="ARBA" id="ARBA00023316"/>
    </source>
</evidence>
<dbReference type="PANTHER" id="PTHR30518">
    <property type="entry name" value="ENDOLYTIC MUREIN TRANSGLYCOSYLASE"/>
    <property type="match status" value="1"/>
</dbReference>
<dbReference type="RefSeq" id="WP_152756172.1">
    <property type="nucleotide sequence ID" value="NZ_WHLY01000002.1"/>
</dbReference>
<comment type="caution">
    <text evidence="8">The sequence shown here is derived from an EMBL/GenBank/DDBJ whole genome shotgun (WGS) entry which is preliminary data.</text>
</comment>
<evidence type="ECO:0000256" key="5">
    <source>
        <dbReference type="ARBA" id="ARBA00023239"/>
    </source>
</evidence>
<name>A0A7C9F4E7_9BACT</name>
<dbReference type="InterPro" id="IPR003770">
    <property type="entry name" value="MLTG-like"/>
</dbReference>
<dbReference type="PANTHER" id="PTHR30518:SF2">
    <property type="entry name" value="ENDOLYTIC MUREIN TRANSGLYCOSYLASE"/>
    <property type="match status" value="1"/>
</dbReference>
<reference evidence="8 9" key="1">
    <citation type="submission" date="2019-10" db="EMBL/GenBank/DDBJ databases">
        <title>Draft Genome Sequence of Cytophagaceae sp. SJW1-29.</title>
        <authorList>
            <person name="Choi A."/>
        </authorList>
    </citation>
    <scope>NUCLEOTIDE SEQUENCE [LARGE SCALE GENOMIC DNA]</scope>
    <source>
        <strain evidence="8 9">SJW1-29</strain>
    </source>
</reference>
<evidence type="ECO:0000256" key="7">
    <source>
        <dbReference type="HAMAP-Rule" id="MF_02065"/>
    </source>
</evidence>
<comment type="subcellular location">
    <subcellularLocation>
        <location evidence="7">Cell membrane</location>
        <topology evidence="7">Single-pass membrane protein</topology>
    </subcellularLocation>
</comment>
<dbReference type="Proteomes" id="UP000479293">
    <property type="component" value="Unassembled WGS sequence"/>
</dbReference>
<dbReference type="EMBL" id="WHLY01000002">
    <property type="protein sequence ID" value="MPR32006.1"/>
    <property type="molecule type" value="Genomic_DNA"/>
</dbReference>
<accession>A0A7C9F4E7</accession>
<protein>
    <recommendedName>
        <fullName evidence="7">Endolytic murein transglycosylase</fullName>
        <ecNumber evidence="7">4.2.2.29</ecNumber>
    </recommendedName>
    <alternativeName>
        <fullName evidence="7">Peptidoglycan lytic transglycosylase</fullName>
    </alternativeName>
    <alternativeName>
        <fullName evidence="7">Peptidoglycan polymerization terminase</fullName>
    </alternativeName>
</protein>
<dbReference type="Gene3D" id="3.30.160.60">
    <property type="entry name" value="Classic Zinc Finger"/>
    <property type="match status" value="1"/>
</dbReference>
<comment type="similarity">
    <text evidence="7">Belongs to the transglycosylase MltG family.</text>
</comment>
<keyword evidence="4 7" id="KW-0472">Membrane</keyword>
<dbReference type="GO" id="GO:0008932">
    <property type="term" value="F:lytic endotransglycosylase activity"/>
    <property type="evidence" value="ECO:0007669"/>
    <property type="project" value="UniProtKB-UniRule"/>
</dbReference>